<accession>A0A8S1N6J4</accession>
<evidence type="ECO:0000313" key="3">
    <source>
        <dbReference type="Proteomes" id="UP000688137"/>
    </source>
</evidence>
<dbReference type="Proteomes" id="UP000688137">
    <property type="component" value="Unassembled WGS sequence"/>
</dbReference>
<comment type="caution">
    <text evidence="2">The sequence shown here is derived from an EMBL/GenBank/DDBJ whole genome shotgun (WGS) entry which is preliminary data.</text>
</comment>
<protein>
    <submittedName>
        <fullName evidence="2">Uncharacterized protein</fullName>
    </submittedName>
</protein>
<sequence length="196" mass="22244">MKSQNSKKPNLKLTLNKKSVGQLIQCDKPPSSKCSQKTTSSNGKTSNSSKQLCFKFQDNQSTANPSLISDGDKKLLEPDQSQLIQLLIQENLQLQKQNSDKDSIISKLITNTNKKPVILQRANTSNTERTPEKLFTIKKLQQNTCEKKSNSPLGFTFCNVDKEDEGKVIQSQPMTRSQKRLPKEFQIVPNQRRFFI</sequence>
<feature type="compositionally biased region" description="Low complexity" evidence="1">
    <location>
        <begin position="1"/>
        <end position="18"/>
    </location>
</feature>
<dbReference type="OMA" id="CNVDEEN"/>
<dbReference type="AlphaFoldDB" id="A0A8S1N6J4"/>
<keyword evidence="3" id="KW-1185">Reference proteome</keyword>
<gene>
    <name evidence="2" type="ORF">PPRIM_AZ9-3.1.T0790038</name>
</gene>
<feature type="region of interest" description="Disordered" evidence="1">
    <location>
        <begin position="1"/>
        <end position="51"/>
    </location>
</feature>
<organism evidence="2 3">
    <name type="scientific">Paramecium primaurelia</name>
    <dbReference type="NCBI Taxonomy" id="5886"/>
    <lineage>
        <taxon>Eukaryota</taxon>
        <taxon>Sar</taxon>
        <taxon>Alveolata</taxon>
        <taxon>Ciliophora</taxon>
        <taxon>Intramacronucleata</taxon>
        <taxon>Oligohymenophorea</taxon>
        <taxon>Peniculida</taxon>
        <taxon>Parameciidae</taxon>
        <taxon>Paramecium</taxon>
    </lineage>
</organism>
<proteinExistence type="predicted"/>
<dbReference type="EMBL" id="CAJJDM010000082">
    <property type="protein sequence ID" value="CAD8087642.1"/>
    <property type="molecule type" value="Genomic_DNA"/>
</dbReference>
<reference evidence="2" key="1">
    <citation type="submission" date="2021-01" db="EMBL/GenBank/DDBJ databases">
        <authorList>
            <consortium name="Genoscope - CEA"/>
            <person name="William W."/>
        </authorList>
    </citation>
    <scope>NUCLEOTIDE SEQUENCE</scope>
</reference>
<evidence type="ECO:0000313" key="2">
    <source>
        <dbReference type="EMBL" id="CAD8087642.1"/>
    </source>
</evidence>
<feature type="compositionally biased region" description="Low complexity" evidence="1">
    <location>
        <begin position="35"/>
        <end position="51"/>
    </location>
</feature>
<evidence type="ECO:0000256" key="1">
    <source>
        <dbReference type="SAM" id="MobiDB-lite"/>
    </source>
</evidence>
<name>A0A8S1N6J4_PARPR</name>